<dbReference type="Pfam" id="PF02992">
    <property type="entry name" value="Transposase_21"/>
    <property type="match status" value="1"/>
</dbReference>
<sequence length="776" mass="87869">MDKDYKNACWRHHGEQNIGEQNVGIGEEETGDEVIGMHDFLNDVFVQPLTEEGVGPSTEPPIGEGRPEEVQTFFKLLEEADQDLWPGCKEFKKLEAVVRLYQIKCLAGMPDEIFTTLLELIKRMLPEGDCLPESCYKAKKLINDLGLSYVKIDACPNDCMIYWKDTSDLTVCSVCGKSRYKITNAEDSSRKKVAAKVMWYFPLKPRLQRFFMSKHMAEHMRWHATECPKDEFMRHPSDSPAWKHLDNLYPDFASEIRNVRLGLASDGFNPFGKMRNDHSTWPVVLSVYNLPPWMCMKQPNLLLSLLIPGPRSPGKEIDVYMRPLIDELNELWEVGIPTYDAFSNQSFTMKAAVLWTISDFPAYGMLSGWSTHGYKACPHFHLADEAALAGPVQYRWMYPIERYLQTLKRYVRNKGRPEGSIAEAYLVDECLSFCSMYLRDVESRRTRRGRNEDGIGRGVSGGLSIFDSKGCYMGSGENVELNLNVLDQCHRYILNNCDEVSPFRRQHEEFLKTKYRRERLTMRQIKELSKKEFPEWFKQHSNLQTLIESGQDDNEDLRTQVYVDTMGPERYNRVRGYGHGVTPDMVSYASSASSTSISSRRSSKSSMALLMTQNNELKMRDENNNKRISDLENKQNQPQSTSSTVGPKSASPAYPYAGNNQQPLYPVYPMPAQPMPYMQQPPMPYMQQPPMPYMQQPPYQVPVYRPEMAAPSGSFPEVPVGGFSGMLAGVGFDVDLSRIFGSDGGSQEGGSQGGGSQGEDSQAEGSGRRSGADSVG</sequence>
<reference evidence="2 3" key="1">
    <citation type="submission" date="2019-09" db="EMBL/GenBank/DDBJ databases">
        <authorList>
            <person name="Ou C."/>
        </authorList>
    </citation>
    <scope>NUCLEOTIDE SEQUENCE [LARGE SCALE GENOMIC DNA]</scope>
    <source>
        <strain evidence="2">S2</strain>
        <tissue evidence="2">Leaf</tissue>
    </source>
</reference>
<evidence type="ECO:0000313" key="2">
    <source>
        <dbReference type="EMBL" id="KAB2597691.1"/>
    </source>
</evidence>
<proteinExistence type="predicted"/>
<dbReference type="PANTHER" id="PTHR10775">
    <property type="entry name" value="OS08G0208400 PROTEIN"/>
    <property type="match status" value="1"/>
</dbReference>
<dbReference type="InterPro" id="IPR004242">
    <property type="entry name" value="Transposase_21"/>
</dbReference>
<comment type="caution">
    <text evidence="2">The sequence shown here is derived from an EMBL/GenBank/DDBJ whole genome shotgun (WGS) entry which is preliminary data.</text>
</comment>
<feature type="compositionally biased region" description="Gly residues" evidence="1">
    <location>
        <begin position="742"/>
        <end position="757"/>
    </location>
</feature>
<feature type="compositionally biased region" description="Polar residues" evidence="1">
    <location>
        <begin position="634"/>
        <end position="646"/>
    </location>
</feature>
<reference evidence="2 3" key="3">
    <citation type="submission" date="2019-11" db="EMBL/GenBank/DDBJ databases">
        <title>A de novo genome assembly of a pear dwarfing rootstock.</title>
        <authorList>
            <person name="Wang F."/>
            <person name="Wang J."/>
            <person name="Li S."/>
            <person name="Zhang Y."/>
            <person name="Fang M."/>
            <person name="Ma L."/>
            <person name="Zhao Y."/>
            <person name="Jiang S."/>
        </authorList>
    </citation>
    <scope>NUCLEOTIDE SEQUENCE [LARGE SCALE GENOMIC DNA]</scope>
    <source>
        <strain evidence="2">S2</strain>
        <tissue evidence="2">Leaf</tissue>
    </source>
</reference>
<name>A0A5N5F6I5_9ROSA</name>
<feature type="region of interest" description="Disordered" evidence="1">
    <location>
        <begin position="736"/>
        <end position="776"/>
    </location>
</feature>
<dbReference type="EMBL" id="SMOL01000768">
    <property type="protein sequence ID" value="KAB2597691.1"/>
    <property type="molecule type" value="Genomic_DNA"/>
</dbReference>
<feature type="region of interest" description="Disordered" evidence="1">
    <location>
        <begin position="630"/>
        <end position="658"/>
    </location>
</feature>
<keyword evidence="3" id="KW-1185">Reference proteome</keyword>
<reference evidence="3" key="2">
    <citation type="submission" date="2019-10" db="EMBL/GenBank/DDBJ databases">
        <title>A de novo genome assembly of a pear dwarfing rootstock.</title>
        <authorList>
            <person name="Wang F."/>
            <person name="Wang J."/>
            <person name="Li S."/>
            <person name="Zhang Y."/>
            <person name="Fang M."/>
            <person name="Ma L."/>
            <person name="Zhao Y."/>
            <person name="Jiang S."/>
        </authorList>
    </citation>
    <scope>NUCLEOTIDE SEQUENCE [LARGE SCALE GENOMIC DNA]</scope>
</reference>
<dbReference type="PANTHER" id="PTHR10775:SF182">
    <property type="entry name" value="TRANSPOSON, EN_SPM-LIKE, TRANSPOSASE-ASSOCIATED DOMAIN PROTEIN-RELATED"/>
    <property type="match status" value="1"/>
</dbReference>
<dbReference type="AlphaFoldDB" id="A0A5N5F6I5"/>
<evidence type="ECO:0000313" key="3">
    <source>
        <dbReference type="Proteomes" id="UP000327157"/>
    </source>
</evidence>
<accession>A0A5N5F6I5</accession>
<dbReference type="Proteomes" id="UP000327157">
    <property type="component" value="Chromosome 1"/>
</dbReference>
<feature type="compositionally biased region" description="Basic and acidic residues" evidence="1">
    <location>
        <begin position="766"/>
        <end position="776"/>
    </location>
</feature>
<organism evidence="2 3">
    <name type="scientific">Pyrus ussuriensis x Pyrus communis</name>
    <dbReference type="NCBI Taxonomy" id="2448454"/>
    <lineage>
        <taxon>Eukaryota</taxon>
        <taxon>Viridiplantae</taxon>
        <taxon>Streptophyta</taxon>
        <taxon>Embryophyta</taxon>
        <taxon>Tracheophyta</taxon>
        <taxon>Spermatophyta</taxon>
        <taxon>Magnoliopsida</taxon>
        <taxon>eudicotyledons</taxon>
        <taxon>Gunneridae</taxon>
        <taxon>Pentapetalae</taxon>
        <taxon>rosids</taxon>
        <taxon>fabids</taxon>
        <taxon>Rosales</taxon>
        <taxon>Rosaceae</taxon>
        <taxon>Amygdaloideae</taxon>
        <taxon>Maleae</taxon>
        <taxon>Pyrus</taxon>
    </lineage>
</organism>
<gene>
    <name evidence="2" type="ORF">D8674_000611</name>
</gene>
<evidence type="ECO:0000256" key="1">
    <source>
        <dbReference type="SAM" id="MobiDB-lite"/>
    </source>
</evidence>
<protein>
    <submittedName>
        <fullName evidence="2">Uncharacterized protein</fullName>
    </submittedName>
</protein>
<dbReference type="OrthoDB" id="1165164at2759"/>